<comment type="caution">
    <text evidence="2">The sequence shown here is derived from an EMBL/GenBank/DDBJ whole genome shotgun (WGS) entry which is preliminary data.</text>
</comment>
<feature type="transmembrane region" description="Helical" evidence="1">
    <location>
        <begin position="6"/>
        <end position="26"/>
    </location>
</feature>
<keyword evidence="1" id="KW-0812">Transmembrane</keyword>
<evidence type="ECO:0000313" key="2">
    <source>
        <dbReference type="EMBL" id="KIQ66693.1"/>
    </source>
</evidence>
<evidence type="ECO:0000256" key="1">
    <source>
        <dbReference type="SAM" id="Phobius"/>
    </source>
</evidence>
<name>A0A0D0Q6I9_KITGR</name>
<dbReference type="Proteomes" id="UP000032066">
    <property type="component" value="Unassembled WGS sequence"/>
</dbReference>
<reference evidence="2 3" key="1">
    <citation type="submission" date="2015-02" db="EMBL/GenBank/DDBJ databases">
        <title>Draft genome sequence of Kitasatospora griseola MF730-N6, a bafilomycin, terpentecin and satosporin producer.</title>
        <authorList>
            <person name="Arens J.C."/>
            <person name="Haltli B."/>
            <person name="Kerr R.G."/>
        </authorList>
    </citation>
    <scope>NUCLEOTIDE SEQUENCE [LARGE SCALE GENOMIC DNA]</scope>
    <source>
        <strain evidence="2 3">MF730-N6</strain>
    </source>
</reference>
<organism evidence="2 3">
    <name type="scientific">Kitasatospora griseola</name>
    <name type="common">Streptomyces griseolosporeus</name>
    <dbReference type="NCBI Taxonomy" id="2064"/>
    <lineage>
        <taxon>Bacteria</taxon>
        <taxon>Bacillati</taxon>
        <taxon>Actinomycetota</taxon>
        <taxon>Actinomycetes</taxon>
        <taxon>Kitasatosporales</taxon>
        <taxon>Streptomycetaceae</taxon>
        <taxon>Kitasatospora</taxon>
    </lineage>
</organism>
<keyword evidence="1" id="KW-0472">Membrane</keyword>
<dbReference type="EMBL" id="JXZB01000001">
    <property type="protein sequence ID" value="KIQ66693.1"/>
    <property type="molecule type" value="Genomic_DNA"/>
</dbReference>
<keyword evidence="3" id="KW-1185">Reference proteome</keyword>
<feature type="transmembrane region" description="Helical" evidence="1">
    <location>
        <begin position="47"/>
        <end position="69"/>
    </location>
</feature>
<dbReference type="AlphaFoldDB" id="A0A0D0Q6I9"/>
<protein>
    <submittedName>
        <fullName evidence="2">Uncharacterized protein</fullName>
    </submittedName>
</protein>
<proteinExistence type="predicted"/>
<accession>A0A0D0Q6I9</accession>
<evidence type="ECO:0000313" key="3">
    <source>
        <dbReference type="Proteomes" id="UP000032066"/>
    </source>
</evidence>
<gene>
    <name evidence="2" type="ORF">TR51_04140</name>
</gene>
<dbReference type="PATRIC" id="fig|2064.6.peg.922"/>
<feature type="transmembrane region" description="Helical" evidence="1">
    <location>
        <begin position="75"/>
        <end position="95"/>
    </location>
</feature>
<keyword evidence="1" id="KW-1133">Transmembrane helix</keyword>
<sequence length="194" mass="21380">MTAARRRWIVWGLRGLAVVPIVAYLVGSQAARSGGLVEVERWFNNPVQLMGAAVGLVVVSTMVGVRGWWSRTGCLISLVALGFAAVPFLFVWSVFGVEWREMDRKPGPEPGNVLVVTELVTLDPVYRIQVLTGSGWSARHWDLGWWGEEDGRGYFRGAEWSGPNQVTVTSEKEIVVFTVDPVSGRPGEPVATRR</sequence>